<evidence type="ECO:0000313" key="3">
    <source>
        <dbReference type="Proteomes" id="UP000558113"/>
    </source>
</evidence>
<dbReference type="OrthoDB" id="2592364at2"/>
<keyword evidence="1" id="KW-0472">Membrane</keyword>
<dbReference type="Proteomes" id="UP000558113">
    <property type="component" value="Unassembled WGS sequence"/>
</dbReference>
<accession>A0A7X5BYY2</accession>
<dbReference type="AlphaFoldDB" id="A0A7X5BYY2"/>
<comment type="caution">
    <text evidence="2">The sequence shown here is derived from an EMBL/GenBank/DDBJ whole genome shotgun (WGS) entry which is preliminary data.</text>
</comment>
<evidence type="ECO:0000313" key="2">
    <source>
        <dbReference type="EMBL" id="NBC70127.1"/>
    </source>
</evidence>
<keyword evidence="1" id="KW-0812">Transmembrane</keyword>
<protein>
    <submittedName>
        <fullName evidence="2">Uncharacterized protein</fullName>
    </submittedName>
</protein>
<dbReference type="EMBL" id="JAAAMU010000006">
    <property type="protein sequence ID" value="NBC70127.1"/>
    <property type="molecule type" value="Genomic_DNA"/>
</dbReference>
<name>A0A7X5BYY2_9BACL</name>
<dbReference type="RefSeq" id="WP_161698740.1">
    <property type="nucleotide sequence ID" value="NZ_JAAAMU010000006.1"/>
</dbReference>
<keyword evidence="1" id="KW-1133">Transmembrane helix</keyword>
<keyword evidence="3" id="KW-1185">Reference proteome</keyword>
<reference evidence="2 3" key="1">
    <citation type="submission" date="2020-01" db="EMBL/GenBank/DDBJ databases">
        <title>Paenibacillus soybeanensis sp. nov. isolated from the nodules of soybean (Glycine max(L.) Merr).</title>
        <authorList>
            <person name="Wang H."/>
        </authorList>
    </citation>
    <scope>NUCLEOTIDE SEQUENCE [LARGE SCALE GENOMIC DNA]</scope>
    <source>
        <strain evidence="2 3">DSM 23054</strain>
    </source>
</reference>
<evidence type="ECO:0000256" key="1">
    <source>
        <dbReference type="SAM" id="Phobius"/>
    </source>
</evidence>
<sequence>MTRRNTILAIVLLFVAIVYFVYYQSGYSLSEERALQRSDYGGMTQSHKQSYGEDEVVILSNGSRSKVQVVHRKWGFLYKPGTSVEMAPIEGHPSVRYAWFSMDSASPNGKRLLVFAAESFEPSVKKVIISNDTLSRPANAKDVNGNASVYVELNVAQQYGIMRQTVDVEEIGSFVVRAADADGRIEAGTR</sequence>
<feature type="transmembrane region" description="Helical" evidence="1">
    <location>
        <begin position="6"/>
        <end position="23"/>
    </location>
</feature>
<organism evidence="2 3">
    <name type="scientific">Paenibacillus sacheonensis</name>
    <dbReference type="NCBI Taxonomy" id="742054"/>
    <lineage>
        <taxon>Bacteria</taxon>
        <taxon>Bacillati</taxon>
        <taxon>Bacillota</taxon>
        <taxon>Bacilli</taxon>
        <taxon>Bacillales</taxon>
        <taxon>Paenibacillaceae</taxon>
        <taxon>Paenibacillus</taxon>
    </lineage>
</organism>
<proteinExistence type="predicted"/>
<gene>
    <name evidence="2" type="ORF">GT003_14105</name>
</gene>